<sequence>MTRHLPRYLYGYKNFLINTSLQRTANRYQLWMVSGLQRDNQSEL</sequence>
<dbReference type="RefSeq" id="WP_005716515.1">
    <property type="nucleotide sequence ID" value="NZ_AMQX01000012.1"/>
</dbReference>
<evidence type="ECO:0000313" key="2">
    <source>
        <dbReference type="Proteomes" id="UP000009352"/>
    </source>
</evidence>
<evidence type="ECO:0000313" key="1">
    <source>
        <dbReference type="EMBL" id="EKS49732.1"/>
    </source>
</evidence>
<name>A0AB33XSB6_LACRH</name>
<accession>A0AB33XSB6</accession>
<protein>
    <submittedName>
        <fullName evidence="1">Uncharacterized protein</fullName>
    </submittedName>
</protein>
<dbReference type="Proteomes" id="UP000009352">
    <property type="component" value="Unassembled WGS sequence"/>
</dbReference>
<organism evidence="1 2">
    <name type="scientific">Lacticaseibacillus rhamnosus LRHMDP3</name>
    <dbReference type="NCBI Taxonomy" id="1203259"/>
    <lineage>
        <taxon>Bacteria</taxon>
        <taxon>Bacillati</taxon>
        <taxon>Bacillota</taxon>
        <taxon>Bacilli</taxon>
        <taxon>Lactobacillales</taxon>
        <taxon>Lactobacillaceae</taxon>
        <taxon>Lacticaseibacillus</taxon>
    </lineage>
</organism>
<proteinExistence type="predicted"/>
<dbReference type="EMBL" id="AMQX01000012">
    <property type="protein sequence ID" value="EKS49732.1"/>
    <property type="molecule type" value="Genomic_DNA"/>
</dbReference>
<gene>
    <name evidence="1" type="ORF">LRHMDP3_2146</name>
</gene>
<dbReference type="AlphaFoldDB" id="A0AB33XSB6"/>
<comment type="caution">
    <text evidence="1">The sequence shown here is derived from an EMBL/GenBank/DDBJ whole genome shotgun (WGS) entry which is preliminary data.</text>
</comment>
<reference evidence="1 2" key="1">
    <citation type="journal article" date="2013" name="Genome Announc.">
        <title>Draft Genome Sequence of Staphylococcus simulans UMC-CNS-990, Isolated from a Case of Chronic Bovine Mastitis.</title>
        <authorList>
            <person name="Calcutt M.J."/>
            <person name="Foecking M.F."/>
            <person name="Hsieh H.Y."/>
            <person name="Perry J."/>
            <person name="Stewart G.C."/>
            <person name="Middleton J.R."/>
        </authorList>
    </citation>
    <scope>NUCLEOTIDE SEQUENCE [LARGE SCALE GENOMIC DNA]</scope>
    <source>
        <strain evidence="1 2">LRHMDP3</strain>
    </source>
</reference>